<dbReference type="Proteomes" id="UP000324159">
    <property type="component" value="Unassembled WGS sequence"/>
</dbReference>
<keyword evidence="4" id="KW-1185">Reference proteome</keyword>
<proteinExistence type="predicted"/>
<accession>A0A5D3WLW5</accession>
<gene>
    <name evidence="3" type="ORF">EDC39_104131</name>
</gene>
<dbReference type="EMBL" id="VNIB01000004">
    <property type="protein sequence ID" value="TYO99007.1"/>
    <property type="molecule type" value="Genomic_DNA"/>
</dbReference>
<dbReference type="InterPro" id="IPR019251">
    <property type="entry name" value="DUF2231_TM"/>
</dbReference>
<evidence type="ECO:0000313" key="3">
    <source>
        <dbReference type="EMBL" id="TYO99007.1"/>
    </source>
</evidence>
<feature type="transmembrane region" description="Helical" evidence="1">
    <location>
        <begin position="64"/>
        <end position="81"/>
    </location>
</feature>
<evidence type="ECO:0000313" key="4">
    <source>
        <dbReference type="Proteomes" id="UP000324159"/>
    </source>
</evidence>
<dbReference type="AlphaFoldDB" id="A0A5D3WLW5"/>
<evidence type="ECO:0000259" key="2">
    <source>
        <dbReference type="PROSITE" id="PS50903"/>
    </source>
</evidence>
<feature type="transmembrane region" description="Helical" evidence="1">
    <location>
        <begin position="157"/>
        <end position="180"/>
    </location>
</feature>
<dbReference type="Pfam" id="PF21349">
    <property type="entry name" value="RUBY_RBDX"/>
    <property type="match status" value="1"/>
</dbReference>
<dbReference type="GO" id="GO:0005506">
    <property type="term" value="F:iron ion binding"/>
    <property type="evidence" value="ECO:0007669"/>
    <property type="project" value="InterPro"/>
</dbReference>
<dbReference type="RefSeq" id="WP_148895471.1">
    <property type="nucleotide sequence ID" value="NZ_VNIB01000004.1"/>
</dbReference>
<feature type="domain" description="Rubredoxin-like" evidence="2">
    <location>
        <begin position="2"/>
        <end position="36"/>
    </location>
</feature>
<dbReference type="InterPro" id="IPR024934">
    <property type="entry name" value="Rubredoxin-like_dom"/>
</dbReference>
<organism evidence="3 4">
    <name type="scientific">Geothermobacter ehrlichii</name>
    <dbReference type="NCBI Taxonomy" id="213224"/>
    <lineage>
        <taxon>Bacteria</taxon>
        <taxon>Pseudomonadati</taxon>
        <taxon>Thermodesulfobacteriota</taxon>
        <taxon>Desulfuromonadia</taxon>
        <taxon>Desulfuromonadales</taxon>
        <taxon>Geothermobacteraceae</taxon>
        <taxon>Geothermobacter</taxon>
    </lineage>
</organism>
<protein>
    <recommendedName>
        <fullName evidence="2">Rubredoxin-like domain-containing protein</fullName>
    </recommendedName>
</protein>
<reference evidence="3 4" key="1">
    <citation type="submission" date="2019-07" db="EMBL/GenBank/DDBJ databases">
        <title>Genomic Encyclopedia of Type Strains, Phase IV (KMG-IV): sequencing the most valuable type-strain genomes for metagenomic binning, comparative biology and taxonomic classification.</title>
        <authorList>
            <person name="Goeker M."/>
        </authorList>
    </citation>
    <scope>NUCLEOTIDE SEQUENCE [LARGE SCALE GENOMIC DNA]</scope>
    <source>
        <strain evidence="3 4">SS015</strain>
    </source>
</reference>
<dbReference type="SUPFAM" id="SSF57802">
    <property type="entry name" value="Rubredoxin-like"/>
    <property type="match status" value="1"/>
</dbReference>
<sequence length="186" mass="20210">MVKRWRCTVCGYIHEGTEPPAVCPACGADCSRFEVVREDEPAFRGPGPSVADHLHPILAHFPNGLMPTTIFLLAVSWLFSRPALEEAVVWMVGLVTCVVPLNLLTGIRDWRRYHGGIKASIFRKKIALGIALGLMGVVALALRLLGGYGLRPLYLTLLFGMLAASVALGYLGGQLMFVAIDKSDPH</sequence>
<name>A0A5D3WLW5_9BACT</name>
<keyword evidence="1" id="KW-0472">Membrane</keyword>
<comment type="caution">
    <text evidence="3">The sequence shown here is derived from an EMBL/GenBank/DDBJ whole genome shotgun (WGS) entry which is preliminary data.</text>
</comment>
<dbReference type="CDD" id="cd00729">
    <property type="entry name" value="rubredoxin_SM"/>
    <property type="match status" value="1"/>
</dbReference>
<keyword evidence="1" id="KW-0812">Transmembrane</keyword>
<dbReference type="InterPro" id="IPR048574">
    <property type="entry name" value="RUBY_RBDX"/>
</dbReference>
<evidence type="ECO:0000256" key="1">
    <source>
        <dbReference type="SAM" id="Phobius"/>
    </source>
</evidence>
<feature type="transmembrane region" description="Helical" evidence="1">
    <location>
        <begin position="126"/>
        <end position="145"/>
    </location>
</feature>
<dbReference type="OrthoDB" id="9769653at2"/>
<dbReference type="PROSITE" id="PS50903">
    <property type="entry name" value="RUBREDOXIN_LIKE"/>
    <property type="match status" value="1"/>
</dbReference>
<keyword evidence="1" id="KW-1133">Transmembrane helix</keyword>
<feature type="transmembrane region" description="Helical" evidence="1">
    <location>
        <begin position="87"/>
        <end position="105"/>
    </location>
</feature>
<dbReference type="Gene3D" id="2.20.28.10">
    <property type="match status" value="1"/>
</dbReference>
<dbReference type="Pfam" id="PF09990">
    <property type="entry name" value="DUF2231"/>
    <property type="match status" value="1"/>
</dbReference>